<feature type="region of interest" description="Disordered" evidence="1">
    <location>
        <begin position="1"/>
        <end position="126"/>
    </location>
</feature>
<keyword evidence="3" id="KW-1185">Reference proteome</keyword>
<accession>A0AAU9P3X0</accession>
<evidence type="ECO:0000313" key="3">
    <source>
        <dbReference type="Proteomes" id="UP001157418"/>
    </source>
</evidence>
<organism evidence="2 3">
    <name type="scientific">Lactuca virosa</name>
    <dbReference type="NCBI Taxonomy" id="75947"/>
    <lineage>
        <taxon>Eukaryota</taxon>
        <taxon>Viridiplantae</taxon>
        <taxon>Streptophyta</taxon>
        <taxon>Embryophyta</taxon>
        <taxon>Tracheophyta</taxon>
        <taxon>Spermatophyta</taxon>
        <taxon>Magnoliopsida</taxon>
        <taxon>eudicotyledons</taxon>
        <taxon>Gunneridae</taxon>
        <taxon>Pentapetalae</taxon>
        <taxon>asterids</taxon>
        <taxon>campanulids</taxon>
        <taxon>Asterales</taxon>
        <taxon>Asteraceae</taxon>
        <taxon>Cichorioideae</taxon>
        <taxon>Cichorieae</taxon>
        <taxon>Lactucinae</taxon>
        <taxon>Lactuca</taxon>
    </lineage>
</organism>
<proteinExistence type="predicted"/>
<name>A0AAU9P3X0_9ASTR</name>
<feature type="compositionally biased region" description="Acidic residues" evidence="1">
    <location>
        <begin position="22"/>
        <end position="35"/>
    </location>
</feature>
<gene>
    <name evidence="2" type="ORF">LVIROSA_LOCUS30450</name>
</gene>
<evidence type="ECO:0000256" key="1">
    <source>
        <dbReference type="SAM" id="MobiDB-lite"/>
    </source>
</evidence>
<dbReference type="Proteomes" id="UP001157418">
    <property type="component" value="Unassembled WGS sequence"/>
</dbReference>
<comment type="caution">
    <text evidence="2">The sequence shown here is derived from an EMBL/GenBank/DDBJ whole genome shotgun (WGS) entry which is preliminary data.</text>
</comment>
<reference evidence="2 3" key="1">
    <citation type="submission" date="2022-01" db="EMBL/GenBank/DDBJ databases">
        <authorList>
            <person name="Xiong W."/>
            <person name="Schranz E."/>
        </authorList>
    </citation>
    <scope>NUCLEOTIDE SEQUENCE [LARGE SCALE GENOMIC DNA]</scope>
</reference>
<dbReference type="AlphaFoldDB" id="A0AAU9P3X0"/>
<evidence type="ECO:0000313" key="2">
    <source>
        <dbReference type="EMBL" id="CAH1444633.1"/>
    </source>
</evidence>
<dbReference type="EMBL" id="CAKMRJ010005523">
    <property type="protein sequence ID" value="CAH1444633.1"/>
    <property type="molecule type" value="Genomic_DNA"/>
</dbReference>
<protein>
    <submittedName>
        <fullName evidence="2">Uncharacterized protein</fullName>
    </submittedName>
</protein>
<sequence>MAGDGSLRATTLSEEERTTLDDSVDTLEDDDDLEPDYTPTEHLSKPTLSPDYTPAGLELLISEYEPNADEEDTATSPETSPPRPTPTYWSYSTPTGTRVKQTPRKVAATPHRRGRRPTIITTDRKEISRIRRLDALDTSQGA</sequence>
<feature type="compositionally biased region" description="Low complexity" evidence="1">
    <location>
        <begin position="86"/>
        <end position="95"/>
    </location>
</feature>